<accession>A0A139H0Z0</accession>
<feature type="region of interest" description="Disordered" evidence="1">
    <location>
        <begin position="1"/>
        <end position="24"/>
    </location>
</feature>
<gene>
    <name evidence="2" type="ORF">AC578_7763</name>
</gene>
<keyword evidence="3" id="KW-1185">Reference proteome</keyword>
<proteinExistence type="predicted"/>
<evidence type="ECO:0000256" key="1">
    <source>
        <dbReference type="SAM" id="MobiDB-lite"/>
    </source>
</evidence>
<feature type="compositionally biased region" description="Acidic residues" evidence="1">
    <location>
        <begin position="14"/>
        <end position="24"/>
    </location>
</feature>
<dbReference type="AlphaFoldDB" id="A0A139H0Z0"/>
<protein>
    <submittedName>
        <fullName evidence="2">Uncharacterized protein</fullName>
    </submittedName>
</protein>
<organism evidence="2 3">
    <name type="scientific">Pseudocercospora eumusae</name>
    <dbReference type="NCBI Taxonomy" id="321146"/>
    <lineage>
        <taxon>Eukaryota</taxon>
        <taxon>Fungi</taxon>
        <taxon>Dikarya</taxon>
        <taxon>Ascomycota</taxon>
        <taxon>Pezizomycotina</taxon>
        <taxon>Dothideomycetes</taxon>
        <taxon>Dothideomycetidae</taxon>
        <taxon>Mycosphaerellales</taxon>
        <taxon>Mycosphaerellaceae</taxon>
        <taxon>Pseudocercospora</taxon>
    </lineage>
</organism>
<evidence type="ECO:0000313" key="2">
    <source>
        <dbReference type="EMBL" id="KXS96130.1"/>
    </source>
</evidence>
<comment type="caution">
    <text evidence="2">The sequence shown here is derived from an EMBL/GenBank/DDBJ whole genome shotgun (WGS) entry which is preliminary data.</text>
</comment>
<reference evidence="2 3" key="1">
    <citation type="submission" date="2015-07" db="EMBL/GenBank/DDBJ databases">
        <title>Comparative genomics of the Sigatoka disease complex on banana suggests a link between parallel evolutionary changes in Pseudocercospora fijiensis and Pseudocercospora eumusae and increased virulence on the banana host.</title>
        <authorList>
            <person name="Chang T.-C."/>
            <person name="Salvucci A."/>
            <person name="Crous P.W."/>
            <person name="Stergiopoulos I."/>
        </authorList>
    </citation>
    <scope>NUCLEOTIDE SEQUENCE [LARGE SCALE GENOMIC DNA]</scope>
    <source>
        <strain evidence="2 3">CBS 114824</strain>
    </source>
</reference>
<sequence>MPKKKHSAKHESSDEYIADDSEEPDLSDAEDFVAVFGGLTIPQAKSGTKRLNFPLHMRTTMFGHAIIQQYCSKNPPTVDQFIHLLRLINPPMAGLRVSETFITGIASWISNNVSQQSLAGFLVEKINGKLGTVYTYDISISKALVNAVMDPNTFSYNDILQLHDPSSAIGQQHAILNRQMVPFGAPSGQRPPSMGDVVKATISHLAGAGCIVPSSRVAATVGNQGVVPPGTSPASMPMMSSYWHPAVPPTAGASYPSAAAAGSSLMSAPAQSPYGPAAPIWDADKVRASQNENAYAIFRDKLTQEVERAQESGAADPPDSVRDNMVWNGGDFEYHSENDYVGW</sequence>
<dbReference type="Proteomes" id="UP000070133">
    <property type="component" value="Unassembled WGS sequence"/>
</dbReference>
<dbReference type="EMBL" id="LFZN01000186">
    <property type="protein sequence ID" value="KXS96130.1"/>
    <property type="molecule type" value="Genomic_DNA"/>
</dbReference>
<evidence type="ECO:0000313" key="3">
    <source>
        <dbReference type="Proteomes" id="UP000070133"/>
    </source>
</evidence>
<name>A0A139H0Z0_9PEZI</name>